<gene>
    <name evidence="1" type="ORF">LEP1GSC133_3355</name>
</gene>
<dbReference type="EMBL" id="AKWF02000096">
    <property type="protein sequence ID" value="EMO61450.1"/>
    <property type="molecule type" value="Genomic_DNA"/>
</dbReference>
<sequence length="51" mass="6021">MESTKARKCDLRSFPFFVYSSLYDSFAESDFLFLPSKVPRFLFSTDQHSDE</sequence>
<dbReference type="AlphaFoldDB" id="M6VX73"/>
<comment type="caution">
    <text evidence="1">The sequence shown here is derived from an EMBL/GenBank/DDBJ whole genome shotgun (WGS) entry which is preliminary data.</text>
</comment>
<organism evidence="1 2">
    <name type="scientific">Leptospira borgpetersenii serovar Pomona str. 200901868</name>
    <dbReference type="NCBI Taxonomy" id="1192866"/>
    <lineage>
        <taxon>Bacteria</taxon>
        <taxon>Pseudomonadati</taxon>
        <taxon>Spirochaetota</taxon>
        <taxon>Spirochaetia</taxon>
        <taxon>Leptospirales</taxon>
        <taxon>Leptospiraceae</taxon>
        <taxon>Leptospira</taxon>
    </lineage>
</organism>
<evidence type="ECO:0000313" key="2">
    <source>
        <dbReference type="Proteomes" id="UP000012159"/>
    </source>
</evidence>
<proteinExistence type="predicted"/>
<accession>M6VX73</accession>
<dbReference type="STRING" id="1192866.LEP1GSC133_3355"/>
<evidence type="ECO:0000313" key="1">
    <source>
        <dbReference type="EMBL" id="EMO61450.1"/>
    </source>
</evidence>
<name>M6VX73_LEPBO</name>
<dbReference type="Proteomes" id="UP000012159">
    <property type="component" value="Unassembled WGS sequence"/>
</dbReference>
<protein>
    <submittedName>
        <fullName evidence="1">Uncharacterized protein</fullName>
    </submittedName>
</protein>
<reference evidence="1 2" key="1">
    <citation type="submission" date="2013-01" db="EMBL/GenBank/DDBJ databases">
        <authorList>
            <person name="Harkins D.M."/>
            <person name="Durkin A.S."/>
            <person name="Brinkac L.M."/>
            <person name="Haft D.H."/>
            <person name="Selengut J.D."/>
            <person name="Sanka R."/>
            <person name="DePew J."/>
            <person name="Purushe J."/>
            <person name="Picardeau M."/>
            <person name="Werts C."/>
            <person name="Goarant C."/>
            <person name="Vinetz J.M."/>
            <person name="Sutton G.G."/>
            <person name="Nierman W.C."/>
            <person name="Fouts D.E."/>
        </authorList>
    </citation>
    <scope>NUCLEOTIDE SEQUENCE [LARGE SCALE GENOMIC DNA]</scope>
    <source>
        <strain evidence="1 2">200901868</strain>
    </source>
</reference>